<name>A0A4D8PJM3_9PROT</name>
<dbReference type="RefSeq" id="WP_137116156.1">
    <property type="nucleotide sequence ID" value="NZ_CP032322.1"/>
</dbReference>
<evidence type="ECO:0000313" key="2">
    <source>
        <dbReference type="Proteomes" id="UP000298595"/>
    </source>
</evidence>
<dbReference type="AlphaFoldDB" id="A0A4D8PJM3"/>
<dbReference type="Pfam" id="PF09550">
    <property type="entry name" value="Phage_TAC_6"/>
    <property type="match status" value="1"/>
</dbReference>
<keyword evidence="1" id="KW-0614">Plasmid</keyword>
<dbReference type="EMBL" id="CP032322">
    <property type="protein sequence ID" value="QCN96667.1"/>
    <property type="molecule type" value="Genomic_DNA"/>
</dbReference>
<dbReference type="KEGG" id="aare:D3093_15105"/>
<reference evidence="1 2" key="1">
    <citation type="submission" date="2018-09" db="EMBL/GenBank/DDBJ databases">
        <title>Whole genome based analysis of evolution and adaptive divergence in Indian and Brazilian strains of Azospirillum brasilense.</title>
        <authorList>
            <person name="Singh C."/>
            <person name="Tripathi A.K."/>
        </authorList>
    </citation>
    <scope>NUCLEOTIDE SEQUENCE [LARGE SCALE GENOMIC DNA]</scope>
    <source>
        <strain evidence="1 2">MTCC4035</strain>
        <plasmid evidence="1 2">p1</plasmid>
    </source>
</reference>
<organism evidence="1 2">
    <name type="scientific">Azospirillum argentinense</name>
    <dbReference type="NCBI Taxonomy" id="2970906"/>
    <lineage>
        <taxon>Bacteria</taxon>
        <taxon>Pseudomonadati</taxon>
        <taxon>Pseudomonadota</taxon>
        <taxon>Alphaproteobacteria</taxon>
        <taxon>Rhodospirillales</taxon>
        <taxon>Azospirillaceae</taxon>
        <taxon>Azospirillum</taxon>
    </lineage>
</organism>
<protein>
    <submittedName>
        <fullName evidence="1">Phage tail assembly chaperone</fullName>
    </submittedName>
</protein>
<dbReference type="InterPro" id="IPR019056">
    <property type="entry name" value="Phage_TAC_6"/>
</dbReference>
<sequence length="60" mass="6658">MKHACAIGWRPAEFWAATPHELFTALDGWALAQGDKDALAEERRERYAGFRAALERAGVA</sequence>
<gene>
    <name evidence="1" type="ORF">D3093_15105</name>
</gene>
<dbReference type="Proteomes" id="UP000298595">
    <property type="component" value="Plasmid p1"/>
</dbReference>
<proteinExistence type="predicted"/>
<evidence type="ECO:0000313" key="1">
    <source>
        <dbReference type="EMBL" id="QCN96667.1"/>
    </source>
</evidence>
<geneLocation type="plasmid" evidence="1 2">
    <name>p1</name>
</geneLocation>
<accession>A0A4D8PJM3</accession>